<feature type="compositionally biased region" description="Low complexity" evidence="10">
    <location>
        <begin position="73"/>
        <end position="83"/>
    </location>
</feature>
<evidence type="ECO:0000256" key="2">
    <source>
        <dbReference type="ARBA" id="ARBA00009259"/>
    </source>
</evidence>
<dbReference type="AlphaFoldDB" id="A0A1Y1ZTD5"/>
<evidence type="ECO:0000256" key="3">
    <source>
        <dbReference type="ARBA" id="ARBA00019615"/>
    </source>
</evidence>
<comment type="subunit">
    <text evidence="9">Component of the Mediator complex.</text>
</comment>
<evidence type="ECO:0000313" key="11">
    <source>
        <dbReference type="EMBL" id="ORY13506.1"/>
    </source>
</evidence>
<evidence type="ECO:0000256" key="10">
    <source>
        <dbReference type="SAM" id="MobiDB-lite"/>
    </source>
</evidence>
<keyword evidence="12" id="KW-1185">Reference proteome</keyword>
<feature type="region of interest" description="Disordered" evidence="10">
    <location>
        <begin position="295"/>
        <end position="392"/>
    </location>
</feature>
<name>A0A1Y1ZTD5_9PLEO</name>
<feature type="compositionally biased region" description="Basic residues" evidence="10">
    <location>
        <begin position="129"/>
        <end position="141"/>
    </location>
</feature>
<evidence type="ECO:0000256" key="1">
    <source>
        <dbReference type="ARBA" id="ARBA00004123"/>
    </source>
</evidence>
<organism evidence="11 12">
    <name type="scientific">Clohesyomyces aquaticus</name>
    <dbReference type="NCBI Taxonomy" id="1231657"/>
    <lineage>
        <taxon>Eukaryota</taxon>
        <taxon>Fungi</taxon>
        <taxon>Dikarya</taxon>
        <taxon>Ascomycota</taxon>
        <taxon>Pezizomycotina</taxon>
        <taxon>Dothideomycetes</taxon>
        <taxon>Pleosporomycetidae</taxon>
        <taxon>Pleosporales</taxon>
        <taxon>Lindgomycetaceae</taxon>
        <taxon>Clohesyomyces</taxon>
    </lineage>
</organism>
<dbReference type="GO" id="GO:0003712">
    <property type="term" value="F:transcription coregulator activity"/>
    <property type="evidence" value="ECO:0007669"/>
    <property type="project" value="InterPro"/>
</dbReference>
<evidence type="ECO:0000256" key="5">
    <source>
        <dbReference type="ARBA" id="ARBA00023159"/>
    </source>
</evidence>
<dbReference type="EMBL" id="MCFA01000041">
    <property type="protein sequence ID" value="ORY13506.1"/>
    <property type="molecule type" value="Genomic_DNA"/>
</dbReference>
<evidence type="ECO:0000256" key="7">
    <source>
        <dbReference type="ARBA" id="ARBA00023242"/>
    </source>
</evidence>
<protein>
    <recommendedName>
        <fullName evidence="3 9">Mediator of RNA polymerase II transcription subunit 19</fullName>
    </recommendedName>
    <alternativeName>
        <fullName evidence="8 9">Mediator complex subunit 19</fullName>
    </alternativeName>
</protein>
<keyword evidence="7 9" id="KW-0539">Nucleus</keyword>
<accession>A0A1Y1ZTD5</accession>
<keyword evidence="5 9" id="KW-0010">Activator</keyword>
<feature type="compositionally biased region" description="Basic residues" evidence="10">
    <location>
        <begin position="1"/>
        <end position="10"/>
    </location>
</feature>
<dbReference type="GO" id="GO:0006357">
    <property type="term" value="P:regulation of transcription by RNA polymerase II"/>
    <property type="evidence" value="ECO:0007669"/>
    <property type="project" value="InterPro"/>
</dbReference>
<feature type="compositionally biased region" description="Polar residues" evidence="10">
    <location>
        <begin position="63"/>
        <end position="72"/>
    </location>
</feature>
<feature type="compositionally biased region" description="Low complexity" evidence="10">
    <location>
        <begin position="321"/>
        <end position="332"/>
    </location>
</feature>
<dbReference type="Pfam" id="PF08633">
    <property type="entry name" value="Rox3"/>
    <property type="match status" value="1"/>
</dbReference>
<evidence type="ECO:0000256" key="6">
    <source>
        <dbReference type="ARBA" id="ARBA00023163"/>
    </source>
</evidence>
<sequence length="392" mass="41787">MSSHPPKRQRLNGSFSPASPPYHQAVKPNDHHTKPIVHPNTPTSPPYMSTNPQPNGGFPATATAPSTEMTPPSSVSMSQQVSQLGASASNPLPFPTPSSTTGVAFANIDSDGDVAMAEDGNDDTAQSAKNRRSNHNRQRKGKGAVLFGERGPIDGLLFKLHENEHPNSRPHGSQNLFDLYGLNNVAATVARTDPVTGEKINKLRKSYEGHIKQLHISGRPKANKIEGALTDPLRMPDEEWQSQKITGKDMKNAFNDSGSALSKNFDSLLSGALTGTAPGALPNPETQRYRTYIGTDEVKPKPGGTEGMSAGRVLQPNPGTPFSSAPSPAPRSMRPERSGAKRSYQDTSFVGYSEGFADDADSTAGEEAGPKKKQKFGFGAAHPMGMVGGVRR</sequence>
<evidence type="ECO:0000256" key="8">
    <source>
        <dbReference type="ARBA" id="ARBA00032018"/>
    </source>
</evidence>
<dbReference type="GO" id="GO:0016592">
    <property type="term" value="C:mediator complex"/>
    <property type="evidence" value="ECO:0007669"/>
    <property type="project" value="InterPro"/>
</dbReference>
<keyword evidence="4 9" id="KW-0805">Transcription regulation</keyword>
<keyword evidence="6 9" id="KW-0804">Transcription</keyword>
<dbReference type="OrthoDB" id="2160599at2759"/>
<comment type="subcellular location">
    <subcellularLocation>
        <location evidence="1 9">Nucleus</location>
    </subcellularLocation>
</comment>
<comment type="similarity">
    <text evidence="2 9">Belongs to the Mediator complex subunit 19 family.</text>
</comment>
<comment type="function">
    <text evidence="9">Component of the Mediator complex, a coactivator involved in the regulated transcription of nearly all RNA polymerase II-dependent genes. Mediator functions as a bridge to convey information from gene-specific regulatory proteins to the basal RNA polymerase II transcription machinery. Mediator is recruited to promoters by direct interactions with regulatory proteins and serves as a scaffold for the assembly of a functional preinitiation complex with RNA polymerase II and the general transcription factors.</text>
</comment>
<dbReference type="Proteomes" id="UP000193144">
    <property type="component" value="Unassembled WGS sequence"/>
</dbReference>
<dbReference type="STRING" id="1231657.A0A1Y1ZTD5"/>
<feature type="region of interest" description="Disordered" evidence="10">
    <location>
        <begin position="116"/>
        <end position="141"/>
    </location>
</feature>
<feature type="region of interest" description="Disordered" evidence="10">
    <location>
        <begin position="1"/>
        <end position="100"/>
    </location>
</feature>
<evidence type="ECO:0000256" key="4">
    <source>
        <dbReference type="ARBA" id="ARBA00023015"/>
    </source>
</evidence>
<proteinExistence type="inferred from homology"/>
<reference evidence="11 12" key="1">
    <citation type="submission" date="2016-07" db="EMBL/GenBank/DDBJ databases">
        <title>Pervasive Adenine N6-methylation of Active Genes in Fungi.</title>
        <authorList>
            <consortium name="DOE Joint Genome Institute"/>
            <person name="Mondo S.J."/>
            <person name="Dannebaum R.O."/>
            <person name="Kuo R.C."/>
            <person name="Labutti K."/>
            <person name="Haridas S."/>
            <person name="Kuo A."/>
            <person name="Salamov A."/>
            <person name="Ahrendt S.R."/>
            <person name="Lipzen A."/>
            <person name="Sullivan W."/>
            <person name="Andreopoulos W.B."/>
            <person name="Clum A."/>
            <person name="Lindquist E."/>
            <person name="Daum C."/>
            <person name="Ramamoorthy G.K."/>
            <person name="Gryganskyi A."/>
            <person name="Culley D."/>
            <person name="Magnuson J.K."/>
            <person name="James T.Y."/>
            <person name="O'Malley M.A."/>
            <person name="Stajich J.E."/>
            <person name="Spatafora J.W."/>
            <person name="Visel A."/>
            <person name="Grigoriev I.V."/>
        </authorList>
    </citation>
    <scope>NUCLEOTIDE SEQUENCE [LARGE SCALE GENOMIC DNA]</scope>
    <source>
        <strain evidence="11 12">CBS 115471</strain>
    </source>
</reference>
<gene>
    <name evidence="9" type="primary">MED19</name>
    <name evidence="11" type="ORF">BCR34DRAFT_480863</name>
</gene>
<comment type="caution">
    <text evidence="11">The sequence shown here is derived from an EMBL/GenBank/DDBJ whole genome shotgun (WGS) entry which is preliminary data.</text>
</comment>
<evidence type="ECO:0000313" key="12">
    <source>
        <dbReference type="Proteomes" id="UP000193144"/>
    </source>
</evidence>
<evidence type="ECO:0000256" key="9">
    <source>
        <dbReference type="RuleBase" id="RU364151"/>
    </source>
</evidence>
<dbReference type="InterPro" id="IPR013942">
    <property type="entry name" value="Mediator_Med19_fun"/>
</dbReference>